<keyword evidence="3" id="KW-1185">Reference proteome</keyword>
<protein>
    <submittedName>
        <fullName evidence="2">BQ2448_932 protein</fullName>
    </submittedName>
</protein>
<dbReference type="STRING" id="269621.A0A238F9L9"/>
<dbReference type="GO" id="GO:0005666">
    <property type="term" value="C:RNA polymerase III complex"/>
    <property type="evidence" value="ECO:0007669"/>
    <property type="project" value="TreeGrafter"/>
</dbReference>
<evidence type="ECO:0000256" key="1">
    <source>
        <dbReference type="SAM" id="MobiDB-lite"/>
    </source>
</evidence>
<evidence type="ECO:0000313" key="3">
    <source>
        <dbReference type="Proteomes" id="UP000198372"/>
    </source>
</evidence>
<dbReference type="OrthoDB" id="340681at2759"/>
<feature type="region of interest" description="Disordered" evidence="1">
    <location>
        <begin position="98"/>
        <end position="142"/>
    </location>
</feature>
<dbReference type="AlphaFoldDB" id="A0A238F9L9"/>
<evidence type="ECO:0000313" key="2">
    <source>
        <dbReference type="EMBL" id="SCV68811.1"/>
    </source>
</evidence>
<feature type="compositionally biased region" description="Low complexity" evidence="1">
    <location>
        <begin position="68"/>
        <end position="77"/>
    </location>
</feature>
<sequence length="391" mass="43879">MVASRASTSRISRPSPRVHVESRPKSYDDDENGDKGKGKGKGNDEEHHQRNDDGDKDEQDDQDDDDSSSFSSSSDGEGIFRRIPIFFNPTSVDGLALLQYPDRPQKRTTSHPLIPPSLRPDADDPHRAPEHQVQARYKPSSQHLEISIPIERDHPQRWNDDQARLFASGVITDADRAKETQARLDAALGKKGGAGGGRKGRKNQLVDEEEERREREQKEKRRLERINYKSIALPEVTHYFVSVVRDDSVHISPLTQTFQLRPNLQYLDQIITNERRRKREEKASADADADSDGDISDAELKKEEAKAVQVSVKQEAEGASAVGGWAIGDLRMGVRARVCSPLCDRRRTRNGSRPSISMQRANQGFDKVVIPGDASYNELNGTVKPREYLLG</sequence>
<gene>
    <name evidence="2" type="ORF">BQ2448_932</name>
</gene>
<dbReference type="Proteomes" id="UP000198372">
    <property type="component" value="Unassembled WGS sequence"/>
</dbReference>
<reference evidence="3" key="1">
    <citation type="submission" date="2016-09" db="EMBL/GenBank/DDBJ databases">
        <authorList>
            <person name="Jeantristanb JTB J.-T."/>
            <person name="Ricardo R."/>
        </authorList>
    </citation>
    <scope>NUCLEOTIDE SEQUENCE [LARGE SCALE GENOMIC DNA]</scope>
</reference>
<dbReference type="PANTHER" id="PTHR12069">
    <property type="entry name" value="DNA-DIRECTED RNA POLYMERASES III 80 KDA POLYPEPTIDE RNA POLYMERASE III SUBUNIT 5"/>
    <property type="match status" value="1"/>
</dbReference>
<feature type="region of interest" description="Disordered" evidence="1">
    <location>
        <begin position="1"/>
        <end position="79"/>
    </location>
</feature>
<dbReference type="Pfam" id="PF04801">
    <property type="entry name" value="RPC5"/>
    <property type="match status" value="1"/>
</dbReference>
<feature type="compositionally biased region" description="Polar residues" evidence="1">
    <location>
        <begin position="1"/>
        <end position="12"/>
    </location>
</feature>
<feature type="compositionally biased region" description="Basic and acidic residues" evidence="1">
    <location>
        <begin position="120"/>
        <end position="130"/>
    </location>
</feature>
<feature type="compositionally biased region" description="Basic and acidic residues" evidence="1">
    <location>
        <begin position="18"/>
        <end position="53"/>
    </location>
</feature>
<dbReference type="InterPro" id="IPR006886">
    <property type="entry name" value="RNA_pol_III_Rpc5"/>
</dbReference>
<feature type="region of interest" description="Disordered" evidence="1">
    <location>
        <begin position="276"/>
        <end position="295"/>
    </location>
</feature>
<accession>A0A238F9L9</accession>
<proteinExistence type="predicted"/>
<feature type="region of interest" description="Disordered" evidence="1">
    <location>
        <begin position="187"/>
        <end position="220"/>
    </location>
</feature>
<name>A0A238F9L9_9BASI</name>
<dbReference type="PANTHER" id="PTHR12069:SF0">
    <property type="entry name" value="DNA-DIRECTED RNA POLYMERASE III SUBUNIT RPC5"/>
    <property type="match status" value="1"/>
</dbReference>
<feature type="compositionally biased region" description="Acidic residues" evidence="1">
    <location>
        <begin position="54"/>
        <end position="67"/>
    </location>
</feature>
<organism evidence="2 3">
    <name type="scientific">Microbotryum intermedium</name>
    <dbReference type="NCBI Taxonomy" id="269621"/>
    <lineage>
        <taxon>Eukaryota</taxon>
        <taxon>Fungi</taxon>
        <taxon>Dikarya</taxon>
        <taxon>Basidiomycota</taxon>
        <taxon>Pucciniomycotina</taxon>
        <taxon>Microbotryomycetes</taxon>
        <taxon>Microbotryales</taxon>
        <taxon>Microbotryaceae</taxon>
        <taxon>Microbotryum</taxon>
    </lineage>
</organism>
<dbReference type="GO" id="GO:0042797">
    <property type="term" value="P:tRNA transcription by RNA polymerase III"/>
    <property type="evidence" value="ECO:0007669"/>
    <property type="project" value="TreeGrafter"/>
</dbReference>
<dbReference type="EMBL" id="FMSP01000003">
    <property type="protein sequence ID" value="SCV68811.1"/>
    <property type="molecule type" value="Genomic_DNA"/>
</dbReference>